<gene>
    <name evidence="1" type="ORF">SAMN05421835_1616</name>
</gene>
<proteinExistence type="predicted"/>
<keyword evidence="2" id="KW-1185">Reference proteome</keyword>
<accession>A0A1I4DU65</accession>
<sequence length="24" mass="2796">VIYAMLRNRTYYRTPQPKNTPAAA</sequence>
<protein>
    <submittedName>
        <fullName evidence="1">Uncharacterized protein</fullName>
    </submittedName>
</protein>
<evidence type="ECO:0000313" key="2">
    <source>
        <dbReference type="Proteomes" id="UP000199025"/>
    </source>
</evidence>
<dbReference type="AlphaFoldDB" id="A0A1I4DU65"/>
<organism evidence="1 2">
    <name type="scientific">Amycolatopsis sacchari</name>
    <dbReference type="NCBI Taxonomy" id="115433"/>
    <lineage>
        <taxon>Bacteria</taxon>
        <taxon>Bacillati</taxon>
        <taxon>Actinomycetota</taxon>
        <taxon>Actinomycetes</taxon>
        <taxon>Pseudonocardiales</taxon>
        <taxon>Pseudonocardiaceae</taxon>
        <taxon>Amycolatopsis</taxon>
    </lineage>
</organism>
<dbReference type="Proteomes" id="UP000199025">
    <property type="component" value="Unassembled WGS sequence"/>
</dbReference>
<reference evidence="1 2" key="1">
    <citation type="submission" date="2016-10" db="EMBL/GenBank/DDBJ databases">
        <authorList>
            <person name="de Groot N.N."/>
        </authorList>
    </citation>
    <scope>NUCLEOTIDE SEQUENCE [LARGE SCALE GENOMIC DNA]</scope>
    <source>
        <strain evidence="1 2">DSM 44468</strain>
    </source>
</reference>
<name>A0A1I4DU65_9PSEU</name>
<feature type="non-terminal residue" evidence="1">
    <location>
        <position position="1"/>
    </location>
</feature>
<evidence type="ECO:0000313" key="1">
    <source>
        <dbReference type="EMBL" id="SFK96935.1"/>
    </source>
</evidence>
<dbReference type="EMBL" id="FORP01000061">
    <property type="protein sequence ID" value="SFK96935.1"/>
    <property type="molecule type" value="Genomic_DNA"/>
</dbReference>